<dbReference type="Pfam" id="PF01627">
    <property type="entry name" value="Hpt"/>
    <property type="match status" value="1"/>
</dbReference>
<dbReference type="Proteomes" id="UP000434582">
    <property type="component" value="Unassembled WGS sequence"/>
</dbReference>
<sequence>MAMMHRKDLDGAGRDAEDATFIAPPDPLSRKVQVTQTGVDAAALARAEAMLAGMHDQYLAWVDKDVSALVLALATMEGDPADPAAAKREVFRIAHDMKGQGGSFGYDLVTRVGNGLCRFLERIGDRPTPEQLQAVRLHVESLQVIVSRRMSGDGGPAGAEMIEGLTRVVDRALS</sequence>
<evidence type="ECO:0000259" key="4">
    <source>
        <dbReference type="PROSITE" id="PS50894"/>
    </source>
</evidence>
<dbReference type="RefSeq" id="WP_153341846.1">
    <property type="nucleotide sequence ID" value="NZ_WIVE01000010.1"/>
</dbReference>
<evidence type="ECO:0000256" key="2">
    <source>
        <dbReference type="PROSITE-ProRule" id="PRU00110"/>
    </source>
</evidence>
<proteinExistence type="predicted"/>
<evidence type="ECO:0000313" key="5">
    <source>
        <dbReference type="EMBL" id="MQX35892.1"/>
    </source>
</evidence>
<feature type="modified residue" description="Phosphohistidine" evidence="2">
    <location>
        <position position="95"/>
    </location>
</feature>
<dbReference type="AlphaFoldDB" id="A0A7X1ZCN5"/>
<dbReference type="InterPro" id="IPR036641">
    <property type="entry name" value="HPT_dom_sf"/>
</dbReference>
<accession>A0A7X1ZCN5</accession>
<dbReference type="GO" id="GO:0000160">
    <property type="term" value="P:phosphorelay signal transduction system"/>
    <property type="evidence" value="ECO:0007669"/>
    <property type="project" value="UniProtKB-KW"/>
</dbReference>
<evidence type="ECO:0000313" key="6">
    <source>
        <dbReference type="Proteomes" id="UP000434582"/>
    </source>
</evidence>
<comment type="caution">
    <text evidence="5">The sequence shown here is derived from an EMBL/GenBank/DDBJ whole genome shotgun (WGS) entry which is preliminary data.</text>
</comment>
<keyword evidence="1" id="KW-0902">Two-component regulatory system</keyword>
<feature type="region of interest" description="Disordered" evidence="3">
    <location>
        <begin position="1"/>
        <end position="24"/>
    </location>
</feature>
<keyword evidence="6" id="KW-1185">Reference proteome</keyword>
<gene>
    <name evidence="5" type="ORF">GHC57_05100</name>
</gene>
<evidence type="ECO:0000256" key="3">
    <source>
        <dbReference type="SAM" id="MobiDB-lite"/>
    </source>
</evidence>
<dbReference type="PROSITE" id="PS50894">
    <property type="entry name" value="HPT"/>
    <property type="match status" value="1"/>
</dbReference>
<keyword evidence="2" id="KW-0597">Phosphoprotein</keyword>
<evidence type="ECO:0000256" key="1">
    <source>
        <dbReference type="ARBA" id="ARBA00023012"/>
    </source>
</evidence>
<dbReference type="InterPro" id="IPR008207">
    <property type="entry name" value="Sig_transdc_His_kin_Hpt_dom"/>
</dbReference>
<feature type="domain" description="HPt" evidence="4">
    <location>
        <begin position="47"/>
        <end position="152"/>
    </location>
</feature>
<reference evidence="5 6" key="1">
    <citation type="submission" date="2019-10" db="EMBL/GenBank/DDBJ databases">
        <title>Draft whole-genome sequence of the purple nonsulfur photosynthetic bacterium Roseospira navarrensis DSM 15114.</title>
        <authorList>
            <person name="Kyndt J.A."/>
            <person name="Meyer T.E."/>
        </authorList>
    </citation>
    <scope>NUCLEOTIDE SEQUENCE [LARGE SCALE GENOMIC DNA]</scope>
    <source>
        <strain evidence="5 6">DSM 15114</strain>
    </source>
</reference>
<dbReference type="EMBL" id="WIVE01000010">
    <property type="protein sequence ID" value="MQX35892.1"/>
    <property type="molecule type" value="Genomic_DNA"/>
</dbReference>
<name>A0A7X1ZCN5_9PROT</name>
<protein>
    <submittedName>
        <fullName evidence="5">Phosphorelay protein</fullName>
    </submittedName>
</protein>
<feature type="compositionally biased region" description="Basic and acidic residues" evidence="3">
    <location>
        <begin position="1"/>
        <end position="17"/>
    </location>
</feature>
<dbReference type="SUPFAM" id="SSF47226">
    <property type="entry name" value="Histidine-containing phosphotransfer domain, HPT domain"/>
    <property type="match status" value="1"/>
</dbReference>
<dbReference type="OrthoDB" id="9786548at2"/>
<organism evidence="5 6">
    <name type="scientific">Roseospira navarrensis</name>
    <dbReference type="NCBI Taxonomy" id="140058"/>
    <lineage>
        <taxon>Bacteria</taxon>
        <taxon>Pseudomonadati</taxon>
        <taxon>Pseudomonadota</taxon>
        <taxon>Alphaproteobacteria</taxon>
        <taxon>Rhodospirillales</taxon>
        <taxon>Rhodospirillaceae</taxon>
        <taxon>Roseospira</taxon>
    </lineage>
</organism>
<dbReference type="Gene3D" id="1.20.120.160">
    <property type="entry name" value="HPT domain"/>
    <property type="match status" value="1"/>
</dbReference>
<dbReference type="GO" id="GO:0004672">
    <property type="term" value="F:protein kinase activity"/>
    <property type="evidence" value="ECO:0007669"/>
    <property type="project" value="UniProtKB-ARBA"/>
</dbReference>